<evidence type="ECO:0000313" key="8">
    <source>
        <dbReference type="Proteomes" id="UP000825935"/>
    </source>
</evidence>
<feature type="region of interest" description="Disordered" evidence="5">
    <location>
        <begin position="239"/>
        <end position="322"/>
    </location>
</feature>
<name>A0A8T2T0G1_CERRI</name>
<evidence type="ECO:0000259" key="6">
    <source>
        <dbReference type="PROSITE" id="PS50102"/>
    </source>
</evidence>
<dbReference type="InterPro" id="IPR000504">
    <property type="entry name" value="RRM_dom"/>
</dbReference>
<keyword evidence="3" id="KW-0539">Nucleus</keyword>
<evidence type="ECO:0000256" key="2">
    <source>
        <dbReference type="ARBA" id="ARBA00022884"/>
    </source>
</evidence>
<accession>A0A8T2T0G1</accession>
<dbReference type="CDD" id="cd12226">
    <property type="entry name" value="RRM_NOL8"/>
    <property type="match status" value="1"/>
</dbReference>
<feature type="compositionally biased region" description="Basic and acidic residues" evidence="5">
    <location>
        <begin position="288"/>
        <end position="322"/>
    </location>
</feature>
<evidence type="ECO:0000256" key="4">
    <source>
        <dbReference type="PROSITE-ProRule" id="PRU00176"/>
    </source>
</evidence>
<protein>
    <recommendedName>
        <fullName evidence="6">RRM domain-containing protein</fullName>
    </recommendedName>
</protein>
<reference evidence="7" key="1">
    <citation type="submission" date="2021-08" db="EMBL/GenBank/DDBJ databases">
        <title>WGS assembly of Ceratopteris richardii.</title>
        <authorList>
            <person name="Marchant D.B."/>
            <person name="Chen G."/>
            <person name="Jenkins J."/>
            <person name="Shu S."/>
            <person name="Leebens-Mack J."/>
            <person name="Grimwood J."/>
            <person name="Schmutz J."/>
            <person name="Soltis P."/>
            <person name="Soltis D."/>
            <person name="Chen Z.-H."/>
        </authorList>
    </citation>
    <scope>NUCLEOTIDE SEQUENCE</scope>
    <source>
        <strain evidence="7">Whitten #5841</strain>
        <tissue evidence="7">Leaf</tissue>
    </source>
</reference>
<sequence>MLQAQIGEGASPELDVVRLHVGGLGESVMSSDLRQTFSSLVHVSAVDVVRTKGRSFAYVTVQATPHDIKRLFSLYNGCLWKGGRLKLEKAREFYMDKLQQEWAERAQLEAHNTPKANAVTLKGKVLCHKEARGIKIYFPKLRKVKTIPAKGAGKHKRSFESVEPLPHSLLRICNCDEDCLAACSNQTPSGQSEVSIKVDQNLIFSSSFPKSEADQKEILHKRKIDLEAKELVQKGVINNNRSNLDGLDDENKEFPESKPQRNAGKSIHSQNEDSKVDQAANLRKRSKQDKNSTIDGESPKVAESCKESMHMENAEKWDEGSEHDFDADGLVLNIKSGSSNAADHNYEVEPTITSDRSLVNNTKFSYQNREHLKLAARAMMGIPTSQGKIQNIDQNDKNRQGSVNNEGKGRAQYGGEMKESMQGRDWVQKASWKSLLGAKRMSFSLGSIVDPNNEQKI</sequence>
<comment type="subcellular location">
    <subcellularLocation>
        <location evidence="1">Nucleus</location>
        <location evidence="1">Nucleolus</location>
    </subcellularLocation>
</comment>
<evidence type="ECO:0000256" key="3">
    <source>
        <dbReference type="ARBA" id="ARBA00023242"/>
    </source>
</evidence>
<dbReference type="GO" id="GO:0005730">
    <property type="term" value="C:nucleolus"/>
    <property type="evidence" value="ECO:0007669"/>
    <property type="project" value="UniProtKB-SubCell"/>
</dbReference>
<keyword evidence="2 4" id="KW-0694">RNA-binding</keyword>
<dbReference type="PANTHER" id="PTHR23099">
    <property type="entry name" value="TRANSCRIPTIONAL REGULATOR"/>
    <property type="match status" value="1"/>
</dbReference>
<dbReference type="AlphaFoldDB" id="A0A8T2T0G1"/>
<dbReference type="InterPro" id="IPR035979">
    <property type="entry name" value="RBD_domain_sf"/>
</dbReference>
<gene>
    <name evidence="7" type="ORF">KP509_16G025100</name>
</gene>
<proteinExistence type="predicted"/>
<comment type="caution">
    <text evidence="7">The sequence shown here is derived from an EMBL/GenBank/DDBJ whole genome shotgun (WGS) entry which is preliminary data.</text>
</comment>
<feature type="domain" description="RRM" evidence="6">
    <location>
        <begin position="17"/>
        <end position="92"/>
    </location>
</feature>
<keyword evidence="8" id="KW-1185">Reference proteome</keyword>
<dbReference type="SMART" id="SM00360">
    <property type="entry name" value="RRM"/>
    <property type="match status" value="1"/>
</dbReference>
<dbReference type="PANTHER" id="PTHR23099:SF0">
    <property type="entry name" value="GERM CELL NUCLEAR ACIDIC PROTEIN"/>
    <property type="match status" value="1"/>
</dbReference>
<dbReference type="SUPFAM" id="SSF54928">
    <property type="entry name" value="RNA-binding domain, RBD"/>
    <property type="match status" value="1"/>
</dbReference>
<dbReference type="GO" id="GO:0003723">
    <property type="term" value="F:RNA binding"/>
    <property type="evidence" value="ECO:0007669"/>
    <property type="project" value="UniProtKB-UniRule"/>
</dbReference>
<dbReference type="PROSITE" id="PS50102">
    <property type="entry name" value="RRM"/>
    <property type="match status" value="1"/>
</dbReference>
<dbReference type="InterPro" id="IPR012677">
    <property type="entry name" value="Nucleotide-bd_a/b_plait_sf"/>
</dbReference>
<dbReference type="EMBL" id="CM035421">
    <property type="protein sequence ID" value="KAH7387483.1"/>
    <property type="molecule type" value="Genomic_DNA"/>
</dbReference>
<dbReference type="Gene3D" id="3.30.70.330">
    <property type="match status" value="1"/>
</dbReference>
<feature type="region of interest" description="Disordered" evidence="5">
    <location>
        <begin position="388"/>
        <end position="425"/>
    </location>
</feature>
<evidence type="ECO:0000256" key="1">
    <source>
        <dbReference type="ARBA" id="ARBA00004604"/>
    </source>
</evidence>
<dbReference type="OrthoDB" id="21643at2759"/>
<dbReference type="Proteomes" id="UP000825935">
    <property type="component" value="Chromosome 16"/>
</dbReference>
<organism evidence="7 8">
    <name type="scientific">Ceratopteris richardii</name>
    <name type="common">Triangle waterfern</name>
    <dbReference type="NCBI Taxonomy" id="49495"/>
    <lineage>
        <taxon>Eukaryota</taxon>
        <taxon>Viridiplantae</taxon>
        <taxon>Streptophyta</taxon>
        <taxon>Embryophyta</taxon>
        <taxon>Tracheophyta</taxon>
        <taxon>Polypodiopsida</taxon>
        <taxon>Polypodiidae</taxon>
        <taxon>Polypodiales</taxon>
        <taxon>Pteridineae</taxon>
        <taxon>Pteridaceae</taxon>
        <taxon>Parkerioideae</taxon>
        <taxon>Ceratopteris</taxon>
    </lineage>
</organism>
<evidence type="ECO:0000256" key="5">
    <source>
        <dbReference type="SAM" id="MobiDB-lite"/>
    </source>
</evidence>
<evidence type="ECO:0000313" key="7">
    <source>
        <dbReference type="EMBL" id="KAH7387483.1"/>
    </source>
</evidence>
<dbReference type="InterPro" id="IPR034138">
    <property type="entry name" value="NOP8_RRM"/>
</dbReference>